<gene>
    <name evidence="1" type="ORF">H1P_60022</name>
</gene>
<protein>
    <submittedName>
        <fullName evidence="1">Uncharacterized protein</fullName>
    </submittedName>
</protein>
<dbReference type="RefSeq" id="WP_144863361.1">
    <property type="nucleotide sequence ID" value="NZ_LR213770.1"/>
</dbReference>
<dbReference type="Proteomes" id="UP000320055">
    <property type="component" value="Unassembled WGS sequence"/>
</dbReference>
<accession>A0A563W127</accession>
<organism evidence="1 2">
    <name type="scientific">Hyella patelloides LEGE 07179</name>
    <dbReference type="NCBI Taxonomy" id="945734"/>
    <lineage>
        <taxon>Bacteria</taxon>
        <taxon>Bacillati</taxon>
        <taxon>Cyanobacteriota</taxon>
        <taxon>Cyanophyceae</taxon>
        <taxon>Pleurocapsales</taxon>
        <taxon>Hyellaceae</taxon>
        <taxon>Hyella</taxon>
    </lineage>
</organism>
<dbReference type="AlphaFoldDB" id="A0A563W127"/>
<dbReference type="OrthoDB" id="468542at2"/>
<evidence type="ECO:0000313" key="2">
    <source>
        <dbReference type="Proteomes" id="UP000320055"/>
    </source>
</evidence>
<sequence length="121" mass="14072">MTKKPKIWKNLVSKTGVWLAAEIWLNLIGIDDIADYSEFLFSQNLDSNLKNRRTVKVSENSPQFCHHIDDFCPMPRIVTKPKVLKKDSHSPKKEIFKDKCRELVKPCLKILYLATNVEVDK</sequence>
<reference evidence="1 2" key="1">
    <citation type="submission" date="2019-01" db="EMBL/GenBank/DDBJ databases">
        <authorList>
            <person name="Brito A."/>
        </authorList>
    </citation>
    <scope>NUCLEOTIDE SEQUENCE [LARGE SCALE GENOMIC DNA]</scope>
    <source>
        <strain evidence="1">1</strain>
    </source>
</reference>
<dbReference type="EMBL" id="CAACVJ010000556">
    <property type="protein sequence ID" value="VEP17366.1"/>
    <property type="molecule type" value="Genomic_DNA"/>
</dbReference>
<name>A0A563W127_9CYAN</name>
<proteinExistence type="predicted"/>
<keyword evidence="2" id="KW-1185">Reference proteome</keyword>
<evidence type="ECO:0000313" key="1">
    <source>
        <dbReference type="EMBL" id="VEP17366.1"/>
    </source>
</evidence>